<dbReference type="KEGG" id="ptrr:90957656"/>
<organism evidence="1 2">
    <name type="scientific">Pyrenophora tritici-repentis</name>
    <dbReference type="NCBI Taxonomy" id="45151"/>
    <lineage>
        <taxon>Eukaryota</taxon>
        <taxon>Fungi</taxon>
        <taxon>Dikarya</taxon>
        <taxon>Ascomycota</taxon>
        <taxon>Pezizomycotina</taxon>
        <taxon>Dothideomycetes</taxon>
        <taxon>Pleosporomycetidae</taxon>
        <taxon>Pleosporales</taxon>
        <taxon>Pleosporineae</taxon>
        <taxon>Pleosporaceae</taxon>
        <taxon>Pyrenophora</taxon>
    </lineage>
</organism>
<dbReference type="EMBL" id="NQIK02000008">
    <property type="protein sequence ID" value="KAF7566985.1"/>
    <property type="molecule type" value="Genomic_DNA"/>
</dbReference>
<reference evidence="1" key="1">
    <citation type="journal article" date="2018" name="BMC Genomics">
        <title>Comparative genomics of the wheat fungal pathogen Pyrenophora tritici-repentis reveals chromosomal variations and genome plasticity.</title>
        <authorList>
            <person name="Moolhuijzen P."/>
            <person name="See P.T."/>
            <person name="Hane J.K."/>
            <person name="Shi G."/>
            <person name="Liu Z."/>
            <person name="Oliver R.P."/>
            <person name="Moffat C.S."/>
        </authorList>
    </citation>
    <scope>NUCLEOTIDE SEQUENCE [LARGE SCALE GENOMIC DNA]</scope>
    <source>
        <strain evidence="1">M4</strain>
    </source>
</reference>
<dbReference type="AlphaFoldDB" id="A0A2W1EPB0"/>
<sequence>MPQLDNYGGQKRTLVANSDASVGSNAFLSTLINDLSAFSLFLGDSVLAERLSFDLPIATIALLLASKLVEKFWWRRSLCMTLGPVRGAGGRIFTARSHTVRSFARHSGPLPAVDPLLSAVYTISTELSSAFTTTTLMRVAVQRLQQKRPNLTELHPFAPAKFIPTRSLTLGARVLHTSTSVFDRSQDPVPTPSYSLAVASHALSISPATAIHDIGHDLTHYSAWAHYERAPADKTEHITNSFRHRGRRRATSQYVIPLF</sequence>
<accession>A0A2W1EPB0</accession>
<dbReference type="Proteomes" id="UP000245464">
    <property type="component" value="Chromosome 8"/>
</dbReference>
<name>A0A2W1EPB0_9PLEO</name>
<gene>
    <name evidence="1" type="ORF">PtrM4_135760</name>
</gene>
<evidence type="ECO:0000313" key="2">
    <source>
        <dbReference type="Proteomes" id="UP000245464"/>
    </source>
</evidence>
<protein>
    <submittedName>
        <fullName evidence="1">Uncharacterized protein</fullName>
    </submittedName>
</protein>
<evidence type="ECO:0000313" key="1">
    <source>
        <dbReference type="EMBL" id="KAF7566985.1"/>
    </source>
</evidence>
<dbReference type="GeneID" id="90957656"/>
<comment type="caution">
    <text evidence="1">The sequence shown here is derived from an EMBL/GenBank/DDBJ whole genome shotgun (WGS) entry which is preliminary data.</text>
</comment>
<proteinExistence type="predicted"/>
<dbReference type="RefSeq" id="XP_065960192.1">
    <property type="nucleotide sequence ID" value="XM_066109270.1"/>
</dbReference>